<feature type="region of interest" description="Disordered" evidence="2">
    <location>
        <begin position="555"/>
        <end position="607"/>
    </location>
</feature>
<evidence type="ECO:0000256" key="2">
    <source>
        <dbReference type="SAM" id="MobiDB-lite"/>
    </source>
</evidence>
<evidence type="ECO:0000313" key="5">
    <source>
        <dbReference type="Proteomes" id="UP000193920"/>
    </source>
</evidence>
<evidence type="ECO:0000313" key="4">
    <source>
        <dbReference type="EMBL" id="ORY78796.1"/>
    </source>
</evidence>
<dbReference type="EMBL" id="MCOG01000016">
    <property type="protein sequence ID" value="ORY78796.1"/>
    <property type="molecule type" value="Genomic_DNA"/>
</dbReference>
<gene>
    <name evidence="4" type="ORF">LY90DRAFT_664957</name>
</gene>
<name>A0A1Y2F628_9FUNG</name>
<comment type="caution">
    <text evidence="4">The sequence shown here is derived from an EMBL/GenBank/DDBJ whole genome shotgun (WGS) entry which is preliminary data.</text>
</comment>
<dbReference type="OrthoDB" id="2155441at2759"/>
<feature type="transmembrane region" description="Helical" evidence="3">
    <location>
        <begin position="405"/>
        <end position="429"/>
    </location>
</feature>
<accession>A0A1Y2F628</accession>
<reference evidence="4 5" key="1">
    <citation type="submission" date="2016-08" db="EMBL/GenBank/DDBJ databases">
        <title>A Parts List for Fungal Cellulosomes Revealed by Comparative Genomics.</title>
        <authorList>
            <consortium name="DOE Joint Genome Institute"/>
            <person name="Haitjema C.H."/>
            <person name="Gilmore S.P."/>
            <person name="Henske J.K."/>
            <person name="Solomon K.V."/>
            <person name="De Groot R."/>
            <person name="Kuo A."/>
            <person name="Mondo S.J."/>
            <person name="Salamov A.A."/>
            <person name="Labutti K."/>
            <person name="Zhao Z."/>
            <person name="Chiniquy J."/>
            <person name="Barry K."/>
            <person name="Brewer H.M."/>
            <person name="Purvine S.O."/>
            <person name="Wright A.T."/>
            <person name="Boxma B."/>
            <person name="Van Alen T."/>
            <person name="Hackstein J.H."/>
            <person name="Baker S.E."/>
            <person name="Grigoriev I.V."/>
            <person name="O'Malley M.A."/>
        </authorList>
    </citation>
    <scope>NUCLEOTIDE SEQUENCE [LARGE SCALE GENOMIC DNA]</scope>
    <source>
        <strain evidence="4 5">G1</strain>
    </source>
</reference>
<feature type="transmembrane region" description="Helical" evidence="3">
    <location>
        <begin position="21"/>
        <end position="39"/>
    </location>
</feature>
<sequence>MDNIILILNTLNKIFKYIIRTYLIISLITHGITFASAYYTNSYFDFNIYDRILNIGNFNFEKGGEITVKLGQIILQYNERRFLTFSNYTFFNDLYIGVCETQQWLDFMRENDNNNNNPYYKNITSSDNYKNNTSINESDDNNLKRRMIEEIIIENIKDSEYITNDPIINYKAIKNITSSFKLFNKNNTFENTKMKVSELLTGIYFLPENQYDMEENYNIIYEDNIVNDEQRINDEIYNYDNDSNTSNNSTDYKDNDNYIIVDRFYELLMEANICSNITTLYDLATDLENYRFHTVVPNDNQYSVFMLKTRSLILMGFDGEIELIFKNPYKYPHLSTDQYSIVKYHLLLLGIWSILFLLWICIWINKLKIKLPLVKLIVGFTFMNVIILGLETYKYHFYGKNGEYSIPIIIFLALLLMLRTTYICIGMLYFSKGIYIIRKMMIPDETRSILAIAILTALTDAVFVGLGEGSAIAMSVYKILLYSYLYKNYIHHIYVLWKYINKIKKDYNKENSKINGKQNDRLTKMTYEELHKLMQPDFCQPNNCGSINNPIRFSPNQPILKPNNTTNNNANKGIQPPTPARSSSLNKSSNNCQIPQTSNNNVYHNSNENENYKISASISNLSDKQWNNSNISVPLSPSKLESSKIHKNEEKKLKNTNKEINKNRKKIISIEDNSLLYYKLLLDSYHNKLTLLILLLVVTILITLVDIICRVVYLPYYYDNNLIFYLIYESFFIISFICYSVILYPRSPKKYIWIPKWVIENTTQSISDNEIEYMN</sequence>
<evidence type="ECO:0000256" key="3">
    <source>
        <dbReference type="SAM" id="Phobius"/>
    </source>
</evidence>
<keyword evidence="3" id="KW-1133">Transmembrane helix</keyword>
<keyword evidence="5" id="KW-1185">Reference proteome</keyword>
<feature type="transmembrane region" description="Helical" evidence="3">
    <location>
        <begin position="376"/>
        <end position="393"/>
    </location>
</feature>
<protein>
    <submittedName>
        <fullName evidence="4">Uncharacterized protein</fullName>
    </submittedName>
</protein>
<proteinExistence type="predicted"/>
<keyword evidence="3" id="KW-0472">Membrane</keyword>
<feature type="transmembrane region" description="Helical" evidence="3">
    <location>
        <begin position="449"/>
        <end position="467"/>
    </location>
</feature>
<dbReference type="Proteomes" id="UP000193920">
    <property type="component" value="Unassembled WGS sequence"/>
</dbReference>
<evidence type="ECO:0000256" key="1">
    <source>
        <dbReference type="SAM" id="Coils"/>
    </source>
</evidence>
<feature type="compositionally biased region" description="Low complexity" evidence="2">
    <location>
        <begin position="598"/>
        <end position="607"/>
    </location>
</feature>
<feature type="compositionally biased region" description="Polar residues" evidence="2">
    <location>
        <begin position="580"/>
        <end position="597"/>
    </location>
</feature>
<feature type="transmembrane region" description="Helical" evidence="3">
    <location>
        <begin position="689"/>
        <end position="716"/>
    </location>
</feature>
<feature type="transmembrane region" description="Helical" evidence="3">
    <location>
        <begin position="722"/>
        <end position="744"/>
    </location>
</feature>
<keyword evidence="1" id="KW-0175">Coiled coil</keyword>
<feature type="coiled-coil region" evidence="1">
    <location>
        <begin position="643"/>
        <end position="673"/>
    </location>
</feature>
<dbReference type="AlphaFoldDB" id="A0A1Y2F628"/>
<organism evidence="4 5">
    <name type="scientific">Neocallimastix californiae</name>
    <dbReference type="NCBI Taxonomy" id="1754190"/>
    <lineage>
        <taxon>Eukaryota</taxon>
        <taxon>Fungi</taxon>
        <taxon>Fungi incertae sedis</taxon>
        <taxon>Chytridiomycota</taxon>
        <taxon>Chytridiomycota incertae sedis</taxon>
        <taxon>Neocallimastigomycetes</taxon>
        <taxon>Neocallimastigales</taxon>
        <taxon>Neocallimastigaceae</taxon>
        <taxon>Neocallimastix</taxon>
    </lineage>
</organism>
<keyword evidence="3" id="KW-0812">Transmembrane</keyword>
<feature type="transmembrane region" description="Helical" evidence="3">
    <location>
        <begin position="344"/>
        <end position="364"/>
    </location>
</feature>